<evidence type="ECO:0000256" key="5">
    <source>
        <dbReference type="ARBA" id="ARBA00022853"/>
    </source>
</evidence>
<keyword evidence="8" id="KW-0539">Nucleus</keyword>
<dbReference type="FunFam" id="3.40.800.20:FF:000001">
    <property type="entry name" value="Histone deacetylase"/>
    <property type="match status" value="1"/>
</dbReference>
<organism evidence="12 13">
    <name type="scientific">Piloderma croceum (strain F 1598)</name>
    <dbReference type="NCBI Taxonomy" id="765440"/>
    <lineage>
        <taxon>Eukaryota</taxon>
        <taxon>Fungi</taxon>
        <taxon>Dikarya</taxon>
        <taxon>Basidiomycota</taxon>
        <taxon>Agaricomycotina</taxon>
        <taxon>Agaricomycetes</taxon>
        <taxon>Agaricomycetidae</taxon>
        <taxon>Atheliales</taxon>
        <taxon>Atheliaceae</taxon>
        <taxon>Piloderma</taxon>
    </lineage>
</organism>
<proteinExistence type="inferred from homology"/>
<feature type="domain" description="Histone deacetylase" evidence="11">
    <location>
        <begin position="23"/>
        <end position="312"/>
    </location>
</feature>
<dbReference type="AlphaFoldDB" id="A0A0C3AU38"/>
<feature type="compositionally biased region" description="Acidic residues" evidence="10">
    <location>
        <begin position="537"/>
        <end position="576"/>
    </location>
</feature>
<name>A0A0C3AU38_PILCF</name>
<evidence type="ECO:0000256" key="8">
    <source>
        <dbReference type="ARBA" id="ARBA00023242"/>
    </source>
</evidence>
<dbReference type="PANTHER" id="PTHR10625">
    <property type="entry name" value="HISTONE DEACETYLASE HDAC1-RELATED"/>
    <property type="match status" value="1"/>
</dbReference>
<dbReference type="GO" id="GO:0032221">
    <property type="term" value="C:Rpd3S complex"/>
    <property type="evidence" value="ECO:0007669"/>
    <property type="project" value="UniProtKB-ARBA"/>
</dbReference>
<keyword evidence="7" id="KW-0804">Transcription</keyword>
<reference evidence="13" key="2">
    <citation type="submission" date="2015-01" db="EMBL/GenBank/DDBJ databases">
        <title>Evolutionary Origins and Diversification of the Mycorrhizal Mutualists.</title>
        <authorList>
            <consortium name="DOE Joint Genome Institute"/>
            <consortium name="Mycorrhizal Genomics Consortium"/>
            <person name="Kohler A."/>
            <person name="Kuo A."/>
            <person name="Nagy L.G."/>
            <person name="Floudas D."/>
            <person name="Copeland A."/>
            <person name="Barry K.W."/>
            <person name="Cichocki N."/>
            <person name="Veneault-Fourrey C."/>
            <person name="LaButti K."/>
            <person name="Lindquist E.A."/>
            <person name="Lipzen A."/>
            <person name="Lundell T."/>
            <person name="Morin E."/>
            <person name="Murat C."/>
            <person name="Riley R."/>
            <person name="Ohm R."/>
            <person name="Sun H."/>
            <person name="Tunlid A."/>
            <person name="Henrissat B."/>
            <person name="Grigoriev I.V."/>
            <person name="Hibbett D.S."/>
            <person name="Martin F."/>
        </authorList>
    </citation>
    <scope>NUCLEOTIDE SEQUENCE [LARGE SCALE GENOMIC DNA]</scope>
    <source>
        <strain evidence="13">F 1598</strain>
    </source>
</reference>
<dbReference type="InterPro" id="IPR000286">
    <property type="entry name" value="HDACs"/>
</dbReference>
<feature type="region of interest" description="Disordered" evidence="10">
    <location>
        <begin position="519"/>
        <end position="576"/>
    </location>
</feature>
<evidence type="ECO:0000256" key="2">
    <source>
        <dbReference type="ARBA" id="ARBA00012111"/>
    </source>
</evidence>
<dbReference type="Pfam" id="PF00850">
    <property type="entry name" value="Hist_deacetyl"/>
    <property type="match status" value="1"/>
</dbReference>
<evidence type="ECO:0000256" key="3">
    <source>
        <dbReference type="ARBA" id="ARBA00022491"/>
    </source>
</evidence>
<dbReference type="InterPro" id="IPR003084">
    <property type="entry name" value="HDAC_I/II"/>
</dbReference>
<protein>
    <recommendedName>
        <fullName evidence="2">histone deacetylase</fullName>
        <ecNumber evidence="2">3.5.1.98</ecNumber>
    </recommendedName>
</protein>
<keyword evidence="4" id="KW-0378">Hydrolase</keyword>
<dbReference type="Gene3D" id="3.40.800.20">
    <property type="entry name" value="Histone deacetylase domain"/>
    <property type="match status" value="1"/>
</dbReference>
<evidence type="ECO:0000256" key="4">
    <source>
        <dbReference type="ARBA" id="ARBA00022801"/>
    </source>
</evidence>
<dbReference type="EC" id="3.5.1.98" evidence="2"/>
<dbReference type="InterPro" id="IPR023696">
    <property type="entry name" value="Ureohydrolase_dom_sf"/>
</dbReference>
<evidence type="ECO:0000256" key="6">
    <source>
        <dbReference type="ARBA" id="ARBA00023015"/>
    </source>
</evidence>
<dbReference type="CDD" id="cd09991">
    <property type="entry name" value="HDAC_classI"/>
    <property type="match status" value="1"/>
</dbReference>
<dbReference type="SUPFAM" id="SSF52768">
    <property type="entry name" value="Arginase/deacetylase"/>
    <property type="match status" value="1"/>
</dbReference>
<dbReference type="Proteomes" id="UP000054166">
    <property type="component" value="Unassembled WGS sequence"/>
</dbReference>
<dbReference type="STRING" id="765440.A0A0C3AU38"/>
<dbReference type="GO" id="GO:0070210">
    <property type="term" value="C:Rpd3L-Expanded complex"/>
    <property type="evidence" value="ECO:0007669"/>
    <property type="project" value="TreeGrafter"/>
</dbReference>
<evidence type="ECO:0000259" key="11">
    <source>
        <dbReference type="Pfam" id="PF00850"/>
    </source>
</evidence>
<feature type="region of interest" description="Disordered" evidence="10">
    <location>
        <begin position="419"/>
        <end position="457"/>
    </location>
</feature>
<evidence type="ECO:0000256" key="9">
    <source>
        <dbReference type="ARBA" id="ARBA00061569"/>
    </source>
</evidence>
<keyword evidence="3" id="KW-0678">Repressor</keyword>
<comment type="similarity">
    <text evidence="9">Belongs to the histone deacetylase family. HD Type 1 subfamily.</text>
</comment>
<comment type="subcellular location">
    <subcellularLocation>
        <location evidence="1">Nucleus</location>
    </subcellularLocation>
</comment>
<dbReference type="PANTHER" id="PTHR10625:SF2">
    <property type="entry name" value="HISTONE DEACETYLASE"/>
    <property type="match status" value="1"/>
</dbReference>
<dbReference type="HOGENOM" id="CLU_007727_7_4_1"/>
<accession>A0A0C3AU38</accession>
<evidence type="ECO:0000256" key="10">
    <source>
        <dbReference type="SAM" id="MobiDB-lite"/>
    </source>
</evidence>
<keyword evidence="6" id="KW-0805">Transcription regulation</keyword>
<keyword evidence="5" id="KW-0156">Chromatin regulator</keyword>
<dbReference type="GO" id="GO:0141221">
    <property type="term" value="F:histone deacetylase activity, hydrolytic mechanism"/>
    <property type="evidence" value="ECO:0007669"/>
    <property type="project" value="UniProtKB-EC"/>
</dbReference>
<evidence type="ECO:0000313" key="12">
    <source>
        <dbReference type="EMBL" id="KIM77453.1"/>
    </source>
</evidence>
<feature type="compositionally biased region" description="Basic residues" evidence="10">
    <location>
        <begin position="446"/>
        <end position="457"/>
    </location>
</feature>
<dbReference type="PRINTS" id="PR01271">
    <property type="entry name" value="HISDACETLASE"/>
</dbReference>
<reference evidence="12 13" key="1">
    <citation type="submission" date="2014-04" db="EMBL/GenBank/DDBJ databases">
        <authorList>
            <consortium name="DOE Joint Genome Institute"/>
            <person name="Kuo A."/>
            <person name="Tarkka M."/>
            <person name="Buscot F."/>
            <person name="Kohler A."/>
            <person name="Nagy L.G."/>
            <person name="Floudas D."/>
            <person name="Copeland A."/>
            <person name="Barry K.W."/>
            <person name="Cichocki N."/>
            <person name="Veneault-Fourrey C."/>
            <person name="LaButti K."/>
            <person name="Lindquist E.A."/>
            <person name="Lipzen A."/>
            <person name="Lundell T."/>
            <person name="Morin E."/>
            <person name="Murat C."/>
            <person name="Sun H."/>
            <person name="Tunlid A."/>
            <person name="Henrissat B."/>
            <person name="Grigoriev I.V."/>
            <person name="Hibbett D.S."/>
            <person name="Martin F."/>
            <person name="Nordberg H.P."/>
            <person name="Cantor M.N."/>
            <person name="Hua S.X."/>
        </authorList>
    </citation>
    <scope>NUCLEOTIDE SEQUENCE [LARGE SCALE GENOMIC DNA]</scope>
    <source>
        <strain evidence="12 13">F 1598</strain>
    </source>
</reference>
<evidence type="ECO:0000256" key="7">
    <source>
        <dbReference type="ARBA" id="ARBA00023163"/>
    </source>
</evidence>
<evidence type="ECO:0000313" key="13">
    <source>
        <dbReference type="Proteomes" id="UP000054166"/>
    </source>
</evidence>
<dbReference type="InParanoid" id="A0A0C3AU38"/>
<dbReference type="InterPro" id="IPR037138">
    <property type="entry name" value="His_deacetylse_dom_sf"/>
</dbReference>
<feature type="compositionally biased region" description="Basic and acidic residues" evidence="10">
    <location>
        <begin position="421"/>
        <end position="438"/>
    </location>
</feature>
<dbReference type="OrthoDB" id="1918432at2759"/>
<dbReference type="InterPro" id="IPR023801">
    <property type="entry name" value="His_deacetylse_dom"/>
</dbReference>
<dbReference type="GO" id="GO:0031507">
    <property type="term" value="P:heterochromatin formation"/>
    <property type="evidence" value="ECO:0007669"/>
    <property type="project" value="TreeGrafter"/>
</dbReference>
<evidence type="ECO:0000256" key="1">
    <source>
        <dbReference type="ARBA" id="ARBA00004123"/>
    </source>
</evidence>
<keyword evidence="13" id="KW-1185">Reference proteome</keyword>
<dbReference type="EMBL" id="KN833025">
    <property type="protein sequence ID" value="KIM77453.1"/>
    <property type="molecule type" value="Genomic_DNA"/>
</dbReference>
<gene>
    <name evidence="12" type="ORF">PILCRDRAFT_76762</name>
</gene>
<dbReference type="PRINTS" id="PR01270">
    <property type="entry name" value="HDASUPER"/>
</dbReference>
<sequence>MSNKRVAYYYDNDVGLYTYSTSHPMKPHRMRITHDLISAYGMLDKMHVLKPKRASPETMASFHTDEYVHFLKRVTPETHSQLTYNQTRFLTIEDNPTFEGLFEFCSISAGGSVGASQRIASGEADIAINWAGGLHHAKKREASGFCYVNDIVLGILELLRTYTRVLYVDIDCHHGDGVEEAFYTTDRVMTCSIHKFGDFFPGTGTQRDLGKGKGKGYAVNIPLKDGVTDESFRSIFDPVIGKILDVYRPSVVVLQCGADSLAGDKLGCFNLTMEGHAYCVQYFRKANLPLILLGGGGYTVKNVARAWTYETACALGIEDKLNVNLPWTEYFDWFGPRYRLEVSENNMVDLNIKDGVLDQVRTKALKQLNELQSAPSVGMHDVPRESVGEHLGFAKDEEEGRDSLDASVAQHARFVYNLQEAETRSEDSDDPDGYRWDSDNSIASSSRRRHAPKASKKRMSIMTNQYYDIPSYENGFEYAIPDKPESQRRFFQSVARWDTRYQRVVVPGREVSPIPKSLYSRHEPRSAVVTSGARYFDDEELGDEEEEDVGSMEDDEEATSDTPETESGDVDEILSC</sequence>